<name>A0ABD6C8U4_9EURY</name>
<protein>
    <submittedName>
        <fullName evidence="3">SWIM zinc finger family protein</fullName>
    </submittedName>
</protein>
<evidence type="ECO:0000313" key="4">
    <source>
        <dbReference type="Proteomes" id="UP001597119"/>
    </source>
</evidence>
<dbReference type="RefSeq" id="WP_247376070.1">
    <property type="nucleotide sequence ID" value="NZ_JALLGV010000001.1"/>
</dbReference>
<dbReference type="InterPro" id="IPR007527">
    <property type="entry name" value="Znf_SWIM"/>
</dbReference>
<dbReference type="Pfam" id="PF04434">
    <property type="entry name" value="SWIM"/>
    <property type="match status" value="1"/>
</dbReference>
<dbReference type="Proteomes" id="UP001597119">
    <property type="component" value="Unassembled WGS sequence"/>
</dbReference>
<evidence type="ECO:0000259" key="2">
    <source>
        <dbReference type="PROSITE" id="PS50966"/>
    </source>
</evidence>
<proteinExistence type="predicted"/>
<feature type="domain" description="SWIM-type" evidence="2">
    <location>
        <begin position="46"/>
        <end position="81"/>
    </location>
</feature>
<sequence length="135" mass="14591">MHPLDRLDFPTRVAKRAQYEAFEFAVIDDGVRVRNCSHADPADHEYTVTVQDGLPTACTCPADERFDGACKHRVAVAIRSPVLDAARTTPVAADGGQASDGSENAGPEIDCDCGELPGEFPCWECVRTGRKAMPE</sequence>
<dbReference type="GO" id="GO:0008270">
    <property type="term" value="F:zinc ion binding"/>
    <property type="evidence" value="ECO:0007669"/>
    <property type="project" value="UniProtKB-KW"/>
</dbReference>
<keyword evidence="1" id="KW-0863">Zinc-finger</keyword>
<keyword evidence="4" id="KW-1185">Reference proteome</keyword>
<organism evidence="3 4">
    <name type="scientific">Halorientalis brevis</name>
    <dbReference type="NCBI Taxonomy" id="1126241"/>
    <lineage>
        <taxon>Archaea</taxon>
        <taxon>Methanobacteriati</taxon>
        <taxon>Methanobacteriota</taxon>
        <taxon>Stenosarchaea group</taxon>
        <taxon>Halobacteria</taxon>
        <taxon>Halobacteriales</taxon>
        <taxon>Haloarculaceae</taxon>
        <taxon>Halorientalis</taxon>
    </lineage>
</organism>
<gene>
    <name evidence="3" type="ORF">ACFR9U_07215</name>
</gene>
<keyword evidence="1" id="KW-0862">Zinc</keyword>
<accession>A0ABD6C8U4</accession>
<evidence type="ECO:0000256" key="1">
    <source>
        <dbReference type="PROSITE-ProRule" id="PRU00325"/>
    </source>
</evidence>
<dbReference type="AlphaFoldDB" id="A0ABD6C8U4"/>
<reference evidence="3 4" key="1">
    <citation type="journal article" date="2019" name="Int. J. Syst. Evol. Microbiol.">
        <title>The Global Catalogue of Microorganisms (GCM) 10K type strain sequencing project: providing services to taxonomists for standard genome sequencing and annotation.</title>
        <authorList>
            <consortium name="The Broad Institute Genomics Platform"/>
            <consortium name="The Broad Institute Genome Sequencing Center for Infectious Disease"/>
            <person name="Wu L."/>
            <person name="Ma J."/>
        </authorList>
    </citation>
    <scope>NUCLEOTIDE SEQUENCE [LARGE SCALE GENOMIC DNA]</scope>
    <source>
        <strain evidence="3 4">CGMCC 1.12125</strain>
    </source>
</reference>
<comment type="caution">
    <text evidence="3">The sequence shown here is derived from an EMBL/GenBank/DDBJ whole genome shotgun (WGS) entry which is preliminary data.</text>
</comment>
<dbReference type="PROSITE" id="PS50966">
    <property type="entry name" value="ZF_SWIM"/>
    <property type="match status" value="1"/>
</dbReference>
<keyword evidence="1" id="KW-0479">Metal-binding</keyword>
<dbReference type="EMBL" id="JBHUDJ010000003">
    <property type="protein sequence ID" value="MFD1586766.1"/>
    <property type="molecule type" value="Genomic_DNA"/>
</dbReference>
<evidence type="ECO:0000313" key="3">
    <source>
        <dbReference type="EMBL" id="MFD1586766.1"/>
    </source>
</evidence>